<dbReference type="Proteomes" id="UP000198552">
    <property type="component" value="Unassembled WGS sequence"/>
</dbReference>
<dbReference type="Pfam" id="PF16074">
    <property type="entry name" value="PilW"/>
    <property type="match status" value="1"/>
</dbReference>
<dbReference type="OrthoDB" id="8780389at2"/>
<name>A0A1G9UTZ8_9BURK</name>
<dbReference type="PROSITE" id="PS00409">
    <property type="entry name" value="PROKAR_NTER_METHYL"/>
    <property type="match status" value="1"/>
</dbReference>
<dbReference type="NCBIfam" id="TIGR02532">
    <property type="entry name" value="IV_pilin_GFxxxE"/>
    <property type="match status" value="1"/>
</dbReference>
<feature type="transmembrane region" description="Helical" evidence="1">
    <location>
        <begin position="21"/>
        <end position="41"/>
    </location>
</feature>
<protein>
    <submittedName>
        <fullName evidence="2">Type IV pilus assembly protein PilW</fullName>
    </submittedName>
</protein>
<dbReference type="AlphaFoldDB" id="A0A1G9UTZ8"/>
<organism evidence="2 3">
    <name type="scientific">Oryzisolibacter propanilivorax</name>
    <dbReference type="NCBI Taxonomy" id="1527607"/>
    <lineage>
        <taxon>Bacteria</taxon>
        <taxon>Pseudomonadati</taxon>
        <taxon>Pseudomonadota</taxon>
        <taxon>Betaproteobacteria</taxon>
        <taxon>Burkholderiales</taxon>
        <taxon>Comamonadaceae</taxon>
        <taxon>Oryzisolibacter</taxon>
    </lineage>
</organism>
<accession>A0A1G9UTZ8</accession>
<dbReference type="EMBL" id="FNHP01000010">
    <property type="protein sequence ID" value="SDM63370.1"/>
    <property type="molecule type" value="Genomic_DNA"/>
</dbReference>
<reference evidence="3" key="1">
    <citation type="submission" date="2016-10" db="EMBL/GenBank/DDBJ databases">
        <authorList>
            <person name="Varghese N."/>
            <person name="Submissions S."/>
        </authorList>
    </citation>
    <scope>NUCLEOTIDE SEQUENCE [LARGE SCALE GENOMIC DNA]</scope>
    <source>
        <strain evidence="3">EPL6</strain>
    </source>
</reference>
<keyword evidence="1" id="KW-0472">Membrane</keyword>
<evidence type="ECO:0000313" key="2">
    <source>
        <dbReference type="EMBL" id="SDM63370.1"/>
    </source>
</evidence>
<dbReference type="InterPro" id="IPR012902">
    <property type="entry name" value="N_methyl_site"/>
</dbReference>
<dbReference type="GO" id="GO:0043683">
    <property type="term" value="P:type IV pilus assembly"/>
    <property type="evidence" value="ECO:0007669"/>
    <property type="project" value="InterPro"/>
</dbReference>
<sequence length="337" mass="36055">MNHQPCPKHVARQRGLTLVELLVAVALMLMVTAGTVALYSVNAGSNKTVDASQSLDDTARFVFELVGQAIRNAGYPGAVPEDADEGTLRRTVVNPFDACSAKPKIKPCPILGFDNSKVAGTTGAVGGNNSGGVNASDSLAVRFNGASDSVKQRDQGRGNESITTCGGNAVALTTDESQLGMSIFWLKEYNGEPELYCTEEYYQADSPKGWKKSSNPVARGVEVFQVVYGLDCAGSCSSDGIPDRWVRATDIKDVDWVYVRAVRIGLVLRGSPGSSQGSREVEDATEHDLYPLGKGFSAGQSASDFKFTPSKTDGRLRRVYTSTFMLRNVVDKPPPTP</sequence>
<evidence type="ECO:0000313" key="3">
    <source>
        <dbReference type="Proteomes" id="UP000198552"/>
    </source>
</evidence>
<keyword evidence="3" id="KW-1185">Reference proteome</keyword>
<evidence type="ECO:0000256" key="1">
    <source>
        <dbReference type="SAM" id="Phobius"/>
    </source>
</evidence>
<dbReference type="Pfam" id="PF07963">
    <property type="entry name" value="N_methyl"/>
    <property type="match status" value="1"/>
</dbReference>
<keyword evidence="1" id="KW-1133">Transmembrane helix</keyword>
<dbReference type="InterPro" id="IPR032092">
    <property type="entry name" value="PilW"/>
</dbReference>
<dbReference type="STRING" id="1527607.SAMN05428957_11010"/>
<dbReference type="RefSeq" id="WP_091571787.1">
    <property type="nucleotide sequence ID" value="NZ_FNHP01000010.1"/>
</dbReference>
<gene>
    <name evidence="2" type="ORF">SAMN05428957_11010</name>
</gene>
<keyword evidence="1" id="KW-0812">Transmembrane</keyword>
<proteinExistence type="predicted"/>